<feature type="region of interest" description="Disordered" evidence="2">
    <location>
        <begin position="29"/>
        <end position="63"/>
    </location>
</feature>
<dbReference type="GO" id="GO:0005770">
    <property type="term" value="C:late endosome"/>
    <property type="evidence" value="ECO:0007669"/>
    <property type="project" value="TreeGrafter"/>
</dbReference>
<evidence type="ECO:0000313" key="5">
    <source>
        <dbReference type="EMBL" id="ODQ57207.1"/>
    </source>
</evidence>
<dbReference type="GO" id="GO:0006623">
    <property type="term" value="P:protein targeting to vacuole"/>
    <property type="evidence" value="ECO:0007669"/>
    <property type="project" value="InterPro"/>
</dbReference>
<dbReference type="InterPro" id="IPR036322">
    <property type="entry name" value="WD40_repeat_dom_sf"/>
</dbReference>
<dbReference type="GeneID" id="30199680"/>
<name>A0A1E3NX98_WICAA</name>
<dbReference type="SUPFAM" id="SSF50978">
    <property type="entry name" value="WD40 repeat-like"/>
    <property type="match status" value="1"/>
</dbReference>
<reference evidence="5 6" key="1">
    <citation type="journal article" date="2016" name="Proc. Natl. Acad. Sci. U.S.A.">
        <title>Comparative genomics of biotechnologically important yeasts.</title>
        <authorList>
            <person name="Riley R."/>
            <person name="Haridas S."/>
            <person name="Wolfe K.H."/>
            <person name="Lopes M.R."/>
            <person name="Hittinger C.T."/>
            <person name="Goeker M."/>
            <person name="Salamov A.A."/>
            <person name="Wisecaver J.H."/>
            <person name="Long T.M."/>
            <person name="Calvey C.H."/>
            <person name="Aerts A.L."/>
            <person name="Barry K.W."/>
            <person name="Choi C."/>
            <person name="Clum A."/>
            <person name="Coughlan A.Y."/>
            <person name="Deshpande S."/>
            <person name="Douglass A.P."/>
            <person name="Hanson S.J."/>
            <person name="Klenk H.-P."/>
            <person name="LaButti K.M."/>
            <person name="Lapidus A."/>
            <person name="Lindquist E.A."/>
            <person name="Lipzen A.M."/>
            <person name="Meier-Kolthoff J.P."/>
            <person name="Ohm R.A."/>
            <person name="Otillar R.P."/>
            <person name="Pangilinan J.L."/>
            <person name="Peng Y."/>
            <person name="Rokas A."/>
            <person name="Rosa C.A."/>
            <person name="Scheuner C."/>
            <person name="Sibirny A.A."/>
            <person name="Slot J.C."/>
            <person name="Stielow J.B."/>
            <person name="Sun H."/>
            <person name="Kurtzman C.P."/>
            <person name="Blackwell M."/>
            <person name="Grigoriev I.V."/>
            <person name="Jeffries T.W."/>
        </authorList>
    </citation>
    <scope>NUCLEOTIDE SEQUENCE [LARGE SCALE GENOMIC DNA]</scope>
    <source>
        <strain evidence="6">ATCC 58044 / CBS 1984 / NCYC 433 / NRRL Y-366-8</strain>
    </source>
</reference>
<evidence type="ECO:0000256" key="1">
    <source>
        <dbReference type="ARBA" id="ARBA00009422"/>
    </source>
</evidence>
<accession>A0A1E3NX98</accession>
<feature type="domain" description="Vacuolar protein sorting-associated protein 8 central" evidence="3">
    <location>
        <begin position="592"/>
        <end position="774"/>
    </location>
</feature>
<dbReference type="RefSeq" id="XP_019036414.1">
    <property type="nucleotide sequence ID" value="XM_019182434.1"/>
</dbReference>
<dbReference type="InterPro" id="IPR015943">
    <property type="entry name" value="WD40/YVTN_repeat-like_dom_sf"/>
</dbReference>
<dbReference type="GO" id="GO:0030897">
    <property type="term" value="C:HOPS complex"/>
    <property type="evidence" value="ECO:0007669"/>
    <property type="project" value="TreeGrafter"/>
</dbReference>
<dbReference type="InterPro" id="IPR025941">
    <property type="entry name" value="Vps8_central_dom"/>
</dbReference>
<evidence type="ECO:0000313" key="6">
    <source>
        <dbReference type="Proteomes" id="UP000094112"/>
    </source>
</evidence>
<dbReference type="EMBL" id="KV454214">
    <property type="protein sequence ID" value="ODQ57207.1"/>
    <property type="molecule type" value="Genomic_DNA"/>
</dbReference>
<proteinExistence type="inferred from homology"/>
<dbReference type="Proteomes" id="UP000094112">
    <property type="component" value="Unassembled WGS sequence"/>
</dbReference>
<dbReference type="InterPro" id="IPR045111">
    <property type="entry name" value="Vps41/Vps8"/>
</dbReference>
<dbReference type="PANTHER" id="PTHR12616:SF8">
    <property type="entry name" value="VACUOLAR PROTEIN SORTING-ASSOCIATED PROTEIN 8 HOMOLOG"/>
    <property type="match status" value="1"/>
</dbReference>
<comment type="similarity">
    <text evidence="1">Belongs to the VPS8 family.</text>
</comment>
<evidence type="ECO:0000256" key="2">
    <source>
        <dbReference type="SAM" id="MobiDB-lite"/>
    </source>
</evidence>
<dbReference type="Pfam" id="PF23410">
    <property type="entry name" value="Beta-prop_VPS8"/>
    <property type="match status" value="1"/>
</dbReference>
<evidence type="ECO:0000259" key="4">
    <source>
        <dbReference type="Pfam" id="PF25066"/>
    </source>
</evidence>
<dbReference type="Pfam" id="PF12816">
    <property type="entry name" value="TPR_Vps8"/>
    <property type="match status" value="1"/>
</dbReference>
<dbReference type="OrthoDB" id="289913at2759"/>
<dbReference type="InterPro" id="IPR059070">
    <property type="entry name" value="TPR_VPS8_2"/>
</dbReference>
<feature type="domain" description="VPS8-like TPR-like repeats" evidence="4">
    <location>
        <begin position="1109"/>
        <end position="1254"/>
    </location>
</feature>
<evidence type="ECO:0000259" key="3">
    <source>
        <dbReference type="Pfam" id="PF12816"/>
    </source>
</evidence>
<dbReference type="Gene3D" id="2.130.10.10">
    <property type="entry name" value="YVTN repeat-like/Quinoprotein amine dehydrogenase"/>
    <property type="match status" value="1"/>
</dbReference>
<feature type="compositionally biased region" description="Low complexity" evidence="2">
    <location>
        <begin position="48"/>
        <end position="62"/>
    </location>
</feature>
<protein>
    <submittedName>
        <fullName evidence="5">Uncharacterized protein</fullName>
    </submittedName>
</protein>
<dbReference type="PANTHER" id="PTHR12616">
    <property type="entry name" value="VACUOLAR PROTEIN SORTING VPS41"/>
    <property type="match status" value="1"/>
</dbReference>
<keyword evidence="6" id="KW-1185">Reference proteome</keyword>
<gene>
    <name evidence="5" type="ORF">WICANDRAFT_36424</name>
</gene>
<sequence>MSASVSNNSTPRKNIEEVSFIPDTASFQSGSTFRATPTKSIKRHTFGSPRFPSNSSLNSSISRSRRFDERLTSRFSDKARETHTLDLHQDDEDNHEEANITSIKWVNLQKLNGCLHDGKAKTLYGDPTCIVPGDVVAIGTSKGYILIFDYHQNLLHSLGKNTKAMTCGSITSIAMSLDSTHVACGFESGDVFLWNIRTSSKPLCHIQPLNDTNMHSDGHVAGSIVNNLTFVGKRHTVLISSDVNGLVFYHQCNRGVLGVTVGTRKILGRYEDIQLRRPTTVFGCTALPLGPSVELLDAQGLVAILSSSALVIISTSNNIKTQFKVGKPKVIDQSVGKTGCLSWFPAFLHKNGVKSPAKLAYCWSNVLTVLEVTNYGEHLQFDSKKRWLCDEAILGVQWVSHSVIGLITTTQQLILITERTMKVSASIDLLSRHIYKNDIYSRMPTHSTLTNNFNSSYRIYKGKMFLVGKYEIFIGSTPNWMDVLYEKVNRGQYIEAIEKARKFYAGVGDLDVVGLPREFNDRQKIVLRYLVDIVKASATHILTPERLNNEEDTVVKDFLYTSIKALISIHADSVVYEDFYETFKVNNHVDYFFESLEPFILGGLITSLSPIVLKDMVAYYSSAGKTEVLEQLICLLDIKSLDIDFTISLLQKNNLRDSFIFIWNNLLNDYITPFVDFVKDIQEGKEDSYKVFSYLAYTLTGRQYPTENLIEDSRAYEAKLSLYYVLFNGMAITWPKQGGSLIEVKSENNEKFPYLLLLLRFDSSSFLSALNECFEDSLLNDDEIIHEDFKLKVNRQFIIEILIEIYNQNEFSFEDQLSLSIFIARNYPKFQQFIRLSESVLESSIQKLCSYEGDDLKEDCELSLQSLLSVYQPSNRDELLSTFQNAGFTDVLMNLYLNDQKYADVLSLWLKSNKSNSIETTDDILERCFRSTENKPKERANVEKVVNDNFADLIEANTHKIVKILNVYSPKSHKLVLKLDDLHLKHLYLSSLSNLEENGQFKMSKEERDEYIGTLAKFDKKELESYVKSLSLSDFDFKKCVDSLKENEAVDTLVYLYKQQDRYEDALSEVLDYMQKLVNNLSTLQADYEKGKFQSVESKLWKYLLLGINISNHEGSTTQTRVSSELSVNEKMWLSLINFTVNLFKKFDKDGTSSKALDIIKRLVQDLFTSLINTRAQISSFKVNESGVNEHQSSFLKIFAKFLESSSVHVTLLGDVRSVTNEIYLAFSYEKNILTITSKLINEGIYQNMQKLTDKNLAGWSVLNFECDACGKTIWGRGIEAEAYCKWEDRQRGKTIEDGDVYDLVSFSCRHCYHKRCLENLGVKENLTCVICDNEK</sequence>
<dbReference type="STRING" id="683960.A0A1E3NX98"/>
<dbReference type="Pfam" id="PF23413">
    <property type="entry name" value="zf_RING_Vps8_fungal"/>
    <property type="match status" value="1"/>
</dbReference>
<feature type="compositionally biased region" description="Polar residues" evidence="2">
    <location>
        <begin position="29"/>
        <end position="39"/>
    </location>
</feature>
<dbReference type="Pfam" id="PF25066">
    <property type="entry name" value="TPR_VPS8_2"/>
    <property type="match status" value="1"/>
</dbReference>
<organism evidence="5 6">
    <name type="scientific">Wickerhamomyces anomalus (strain ATCC 58044 / CBS 1984 / NCYC 433 / NRRL Y-366-8)</name>
    <name type="common">Yeast</name>
    <name type="synonym">Hansenula anomala</name>
    <dbReference type="NCBI Taxonomy" id="683960"/>
    <lineage>
        <taxon>Eukaryota</taxon>
        <taxon>Fungi</taxon>
        <taxon>Dikarya</taxon>
        <taxon>Ascomycota</taxon>
        <taxon>Saccharomycotina</taxon>
        <taxon>Saccharomycetes</taxon>
        <taxon>Phaffomycetales</taxon>
        <taxon>Wickerhamomycetaceae</taxon>
        <taxon>Wickerhamomyces</taxon>
    </lineage>
</organism>
<dbReference type="GO" id="GO:0034058">
    <property type="term" value="P:endosomal vesicle fusion"/>
    <property type="evidence" value="ECO:0007669"/>
    <property type="project" value="TreeGrafter"/>
</dbReference>